<keyword evidence="3" id="KW-1185">Reference proteome</keyword>
<sequence length="52" mass="5835">MERISQIKNEKTEDSTDKSSFVSLGRGTADMPSSCERQFRPVTEKGGFFTAF</sequence>
<gene>
    <name evidence="2" type="ORF">ACFQNG_14035</name>
</gene>
<evidence type="ECO:0000256" key="1">
    <source>
        <dbReference type="SAM" id="MobiDB-lite"/>
    </source>
</evidence>
<proteinExistence type="predicted"/>
<reference evidence="3" key="1">
    <citation type="journal article" date="2019" name="Int. J. Syst. Evol. Microbiol.">
        <title>The Global Catalogue of Microorganisms (GCM) 10K type strain sequencing project: providing services to taxonomists for standard genome sequencing and annotation.</title>
        <authorList>
            <consortium name="The Broad Institute Genomics Platform"/>
            <consortium name="The Broad Institute Genome Sequencing Center for Infectious Disease"/>
            <person name="Wu L."/>
            <person name="Ma J."/>
        </authorList>
    </citation>
    <scope>NUCLEOTIDE SEQUENCE [LARGE SCALE GENOMIC DNA]</scope>
    <source>
        <strain evidence="3">CGMCC 1.12942</strain>
    </source>
</reference>
<protein>
    <submittedName>
        <fullName evidence="2">Uncharacterized protein</fullName>
    </submittedName>
</protein>
<feature type="region of interest" description="Disordered" evidence="1">
    <location>
        <begin position="1"/>
        <end position="39"/>
    </location>
</feature>
<name>A0ABW2RMZ1_9BACL</name>
<dbReference type="EMBL" id="JBHTBW010000046">
    <property type="protein sequence ID" value="MFC7442209.1"/>
    <property type="molecule type" value="Genomic_DNA"/>
</dbReference>
<accession>A0ABW2RMZ1</accession>
<evidence type="ECO:0000313" key="2">
    <source>
        <dbReference type="EMBL" id="MFC7442209.1"/>
    </source>
</evidence>
<dbReference type="Proteomes" id="UP001596500">
    <property type="component" value="Unassembled WGS sequence"/>
</dbReference>
<organism evidence="2 3">
    <name type="scientific">Laceyella putida</name>
    <dbReference type="NCBI Taxonomy" id="110101"/>
    <lineage>
        <taxon>Bacteria</taxon>
        <taxon>Bacillati</taxon>
        <taxon>Bacillota</taxon>
        <taxon>Bacilli</taxon>
        <taxon>Bacillales</taxon>
        <taxon>Thermoactinomycetaceae</taxon>
        <taxon>Laceyella</taxon>
    </lineage>
</organism>
<evidence type="ECO:0000313" key="3">
    <source>
        <dbReference type="Proteomes" id="UP001596500"/>
    </source>
</evidence>
<comment type="caution">
    <text evidence="2">The sequence shown here is derived from an EMBL/GenBank/DDBJ whole genome shotgun (WGS) entry which is preliminary data.</text>
</comment>
<dbReference type="RefSeq" id="WP_379865935.1">
    <property type="nucleotide sequence ID" value="NZ_JBHTBW010000046.1"/>
</dbReference>
<feature type="compositionally biased region" description="Basic and acidic residues" evidence="1">
    <location>
        <begin position="1"/>
        <end position="17"/>
    </location>
</feature>